<dbReference type="GO" id="GO:0005524">
    <property type="term" value="F:ATP binding"/>
    <property type="evidence" value="ECO:0007669"/>
    <property type="project" value="UniProtKB-KW"/>
</dbReference>
<dbReference type="OrthoDB" id="9804819at2"/>
<evidence type="ECO:0000313" key="6">
    <source>
        <dbReference type="EMBL" id="RWX56046.1"/>
    </source>
</evidence>
<dbReference type="PANTHER" id="PTHR42939:SF1">
    <property type="entry name" value="ABC TRANSPORTER ATP-BINDING PROTEIN ALBC-RELATED"/>
    <property type="match status" value="1"/>
</dbReference>
<dbReference type="RefSeq" id="WP_128783135.1">
    <property type="nucleotide sequence ID" value="NZ_JAKJSG010000020.1"/>
</dbReference>
<keyword evidence="1" id="KW-0813">Transport</keyword>
<evidence type="ECO:0000256" key="1">
    <source>
        <dbReference type="ARBA" id="ARBA00022448"/>
    </source>
</evidence>
<dbReference type="InterPro" id="IPR003439">
    <property type="entry name" value="ABC_transporter-like_ATP-bd"/>
</dbReference>
<evidence type="ECO:0000256" key="4">
    <source>
        <dbReference type="SAM" id="MobiDB-lite"/>
    </source>
</evidence>
<gene>
    <name evidence="6" type="ORF">EDI28_07060</name>
</gene>
<dbReference type="InterPro" id="IPR051782">
    <property type="entry name" value="ABC_Transporter_VariousFunc"/>
</dbReference>
<dbReference type="AlphaFoldDB" id="A0A444JSL2"/>
<evidence type="ECO:0000256" key="3">
    <source>
        <dbReference type="ARBA" id="ARBA00022840"/>
    </source>
</evidence>
<dbReference type="PROSITE" id="PS50893">
    <property type="entry name" value="ABC_TRANSPORTER_2"/>
    <property type="match status" value="1"/>
</dbReference>
<keyword evidence="2" id="KW-0547">Nucleotide-binding</keyword>
<dbReference type="InterPro" id="IPR027417">
    <property type="entry name" value="P-loop_NTPase"/>
</dbReference>
<dbReference type="Proteomes" id="UP000287563">
    <property type="component" value="Unassembled WGS sequence"/>
</dbReference>
<sequence length="330" mass="36341">MTTSNKATTPIVSLHNTSKHYQQVEALKNINLQLDAGEVLGLFGHNGAGKTTMMKLILGVIEASQGDVRIFGVDPQSKQAWHSRRQIGYLPENVSFYDHLTGLEVLTYFSRLKSVSKQQVIALLEQVGLTAAMKRKVKTYSKGMRQRLGLAQAFLGEPKLLLLDEPTVGLDPIATKEFYQTVDALKSNGASIILCSHILPGVEQHIDRAMILSGGKQRAMGTLSQLREQASLPVTIHAQGLGTKLQDDPLLCQYLANDSQLRVPESDKLAVLRKLLDYEQMSDLHIEPANLDQLYQYYLNDSTAFDSAAPEQQEAPSQSAVHNKSEAVSS</sequence>
<dbReference type="GO" id="GO:0016887">
    <property type="term" value="F:ATP hydrolysis activity"/>
    <property type="evidence" value="ECO:0007669"/>
    <property type="project" value="InterPro"/>
</dbReference>
<dbReference type="PANTHER" id="PTHR42939">
    <property type="entry name" value="ABC TRANSPORTER ATP-BINDING PROTEIN ALBC-RELATED"/>
    <property type="match status" value="1"/>
</dbReference>
<evidence type="ECO:0000313" key="7">
    <source>
        <dbReference type="Proteomes" id="UP000287563"/>
    </source>
</evidence>
<dbReference type="SUPFAM" id="SSF52540">
    <property type="entry name" value="P-loop containing nucleoside triphosphate hydrolases"/>
    <property type="match status" value="1"/>
</dbReference>
<dbReference type="EMBL" id="RJLM01000002">
    <property type="protein sequence ID" value="RWX56046.1"/>
    <property type="molecule type" value="Genomic_DNA"/>
</dbReference>
<feature type="region of interest" description="Disordered" evidence="4">
    <location>
        <begin position="307"/>
        <end position="330"/>
    </location>
</feature>
<organism evidence="6 7">
    <name type="scientific">Photobacterium chitinilyticum</name>
    <dbReference type="NCBI Taxonomy" id="2485123"/>
    <lineage>
        <taxon>Bacteria</taxon>
        <taxon>Pseudomonadati</taxon>
        <taxon>Pseudomonadota</taxon>
        <taxon>Gammaproteobacteria</taxon>
        <taxon>Vibrionales</taxon>
        <taxon>Vibrionaceae</taxon>
        <taxon>Photobacterium</taxon>
    </lineage>
</organism>
<reference evidence="6 7" key="1">
    <citation type="submission" date="2018-11" db="EMBL/GenBank/DDBJ databases">
        <title>Photobacterium sp. BEI247 sp. nov., a marine bacterium isolated from Yongle Blue Hole in the South China Sea.</title>
        <authorList>
            <person name="Wang X."/>
        </authorList>
    </citation>
    <scope>NUCLEOTIDE SEQUENCE [LARGE SCALE GENOMIC DNA]</scope>
    <source>
        <strain evidence="7">BEI247</strain>
    </source>
</reference>
<name>A0A444JSL2_9GAMM</name>
<protein>
    <submittedName>
        <fullName evidence="6">ABC transporter ATP-binding protein</fullName>
    </submittedName>
</protein>
<keyword evidence="7" id="KW-1185">Reference proteome</keyword>
<evidence type="ECO:0000259" key="5">
    <source>
        <dbReference type="PROSITE" id="PS50893"/>
    </source>
</evidence>
<dbReference type="Gene3D" id="3.40.50.300">
    <property type="entry name" value="P-loop containing nucleotide triphosphate hydrolases"/>
    <property type="match status" value="1"/>
</dbReference>
<dbReference type="InterPro" id="IPR017871">
    <property type="entry name" value="ABC_transporter-like_CS"/>
</dbReference>
<dbReference type="CDD" id="cd03230">
    <property type="entry name" value="ABC_DR_subfamily_A"/>
    <property type="match status" value="1"/>
</dbReference>
<dbReference type="Pfam" id="PF00005">
    <property type="entry name" value="ABC_tran"/>
    <property type="match status" value="1"/>
</dbReference>
<accession>A0A444JSL2</accession>
<dbReference type="PROSITE" id="PS00211">
    <property type="entry name" value="ABC_TRANSPORTER_1"/>
    <property type="match status" value="1"/>
</dbReference>
<feature type="domain" description="ABC transporter" evidence="5">
    <location>
        <begin position="12"/>
        <end position="239"/>
    </location>
</feature>
<dbReference type="SMART" id="SM00382">
    <property type="entry name" value="AAA"/>
    <property type="match status" value="1"/>
</dbReference>
<keyword evidence="3 6" id="KW-0067">ATP-binding</keyword>
<evidence type="ECO:0000256" key="2">
    <source>
        <dbReference type="ARBA" id="ARBA00022741"/>
    </source>
</evidence>
<proteinExistence type="predicted"/>
<comment type="caution">
    <text evidence="6">The sequence shown here is derived from an EMBL/GenBank/DDBJ whole genome shotgun (WGS) entry which is preliminary data.</text>
</comment>
<feature type="compositionally biased region" description="Polar residues" evidence="4">
    <location>
        <begin position="314"/>
        <end position="330"/>
    </location>
</feature>
<dbReference type="InterPro" id="IPR003593">
    <property type="entry name" value="AAA+_ATPase"/>
</dbReference>